<evidence type="ECO:0000313" key="3">
    <source>
        <dbReference type="Proteomes" id="UP000186218"/>
    </source>
</evidence>
<sequence>MHKRLMDTHDHPICVHSCGRIVYANAAAARWMGAASVAEMVGKPLVRYIHPDSVPAMVERLRLLRDIGDVSDPVATLVVPRDRDPVQAETVAVRTEWQERPAYRLEFRVGERAPCDDEPATPAASAVRPDAAVRRAVPAVG</sequence>
<dbReference type="InterPro" id="IPR035965">
    <property type="entry name" value="PAS-like_dom_sf"/>
</dbReference>
<evidence type="ECO:0000313" key="2">
    <source>
        <dbReference type="EMBL" id="SIR62779.1"/>
    </source>
</evidence>
<dbReference type="EMBL" id="FTNT01000001">
    <property type="protein sequence ID" value="SIR62779.1"/>
    <property type="molecule type" value="Genomic_DNA"/>
</dbReference>
<dbReference type="InterPro" id="IPR013767">
    <property type="entry name" value="PAS_fold"/>
</dbReference>
<gene>
    <name evidence="2" type="ORF">SAMN05445060_0124</name>
</gene>
<reference evidence="2 3" key="1">
    <citation type="submission" date="2017-01" db="EMBL/GenBank/DDBJ databases">
        <authorList>
            <person name="Mah S.A."/>
            <person name="Swanson W.J."/>
            <person name="Moy G.W."/>
            <person name="Vacquier V.D."/>
        </authorList>
    </citation>
    <scope>NUCLEOTIDE SEQUENCE [LARGE SCALE GENOMIC DNA]</scope>
    <source>
        <strain evidence="2 3">CPCC 203464</strain>
    </source>
</reference>
<dbReference type="SUPFAM" id="SSF55785">
    <property type="entry name" value="PYP-like sensor domain (PAS domain)"/>
    <property type="match status" value="1"/>
</dbReference>
<dbReference type="Pfam" id="PF00989">
    <property type="entry name" value="PAS"/>
    <property type="match status" value="1"/>
</dbReference>
<name>A0A1N7CGQ5_9NOCA</name>
<dbReference type="STRING" id="1344003.SAMN05445060_0124"/>
<dbReference type="InterPro" id="IPR000014">
    <property type="entry name" value="PAS"/>
</dbReference>
<dbReference type="SMART" id="SM00091">
    <property type="entry name" value="PAS"/>
    <property type="match status" value="1"/>
</dbReference>
<organism evidence="2 3">
    <name type="scientific">Williamsia sterculiae</name>
    <dbReference type="NCBI Taxonomy" id="1344003"/>
    <lineage>
        <taxon>Bacteria</taxon>
        <taxon>Bacillati</taxon>
        <taxon>Actinomycetota</taxon>
        <taxon>Actinomycetes</taxon>
        <taxon>Mycobacteriales</taxon>
        <taxon>Nocardiaceae</taxon>
        <taxon>Williamsia</taxon>
    </lineage>
</organism>
<dbReference type="AlphaFoldDB" id="A0A1N7CGQ5"/>
<dbReference type="Gene3D" id="3.30.450.20">
    <property type="entry name" value="PAS domain"/>
    <property type="match status" value="1"/>
</dbReference>
<proteinExistence type="predicted"/>
<keyword evidence="3" id="KW-1185">Reference proteome</keyword>
<accession>A0A1N7CGQ5</accession>
<dbReference type="RefSeq" id="WP_076475610.1">
    <property type="nucleotide sequence ID" value="NZ_FTNT01000001.1"/>
</dbReference>
<evidence type="ECO:0000259" key="1">
    <source>
        <dbReference type="SMART" id="SM00091"/>
    </source>
</evidence>
<dbReference type="GO" id="GO:0006355">
    <property type="term" value="P:regulation of DNA-templated transcription"/>
    <property type="evidence" value="ECO:0007669"/>
    <property type="project" value="InterPro"/>
</dbReference>
<protein>
    <submittedName>
        <fullName evidence="2">PAS domain S-box-containing protein</fullName>
    </submittedName>
</protein>
<dbReference type="Proteomes" id="UP000186218">
    <property type="component" value="Unassembled WGS sequence"/>
</dbReference>
<feature type="domain" description="PAS" evidence="1">
    <location>
        <begin position="1"/>
        <end position="66"/>
    </location>
</feature>
<dbReference type="CDD" id="cd00130">
    <property type="entry name" value="PAS"/>
    <property type="match status" value="1"/>
</dbReference>